<dbReference type="Proteomes" id="UP000306409">
    <property type="component" value="Chromosome"/>
</dbReference>
<dbReference type="RefSeq" id="WP_171003582.1">
    <property type="nucleotide sequence ID" value="NZ_CP061336.1"/>
</dbReference>
<proteinExistence type="predicted"/>
<evidence type="ECO:0000313" key="3">
    <source>
        <dbReference type="Proteomes" id="UP000306409"/>
    </source>
</evidence>
<protein>
    <submittedName>
        <fullName evidence="2">Uncharacterized protein</fullName>
    </submittedName>
</protein>
<name>A0A7H1VPS7_9FIRM</name>
<evidence type="ECO:0000313" key="2">
    <source>
        <dbReference type="EMBL" id="QNU67389.1"/>
    </source>
</evidence>
<evidence type="ECO:0000256" key="1">
    <source>
        <dbReference type="SAM" id="Phobius"/>
    </source>
</evidence>
<keyword evidence="1" id="KW-1133">Transmembrane helix</keyword>
<keyword evidence="1" id="KW-0472">Membrane</keyword>
<dbReference type="NCBIfam" id="NF045580">
    <property type="entry name" value="symport_access"/>
    <property type="match status" value="1"/>
</dbReference>
<dbReference type="InterPro" id="IPR054615">
    <property type="entry name" value="Symport_access"/>
</dbReference>
<dbReference type="KEGG" id="rher:EHE19_002290"/>
<gene>
    <name evidence="2" type="ORF">EHE19_002290</name>
</gene>
<keyword evidence="1" id="KW-0812">Transmembrane</keyword>
<keyword evidence="3" id="KW-1185">Reference proteome</keyword>
<sequence>MFLGISDFSILAVYFLCILSTLACVVYGLYNWNRGGEEDIQELKEETK</sequence>
<organism evidence="2 3">
    <name type="scientific">Ruminiclostridium herbifermentans</name>
    <dbReference type="NCBI Taxonomy" id="2488810"/>
    <lineage>
        <taxon>Bacteria</taxon>
        <taxon>Bacillati</taxon>
        <taxon>Bacillota</taxon>
        <taxon>Clostridia</taxon>
        <taxon>Eubacteriales</taxon>
        <taxon>Oscillospiraceae</taxon>
        <taxon>Ruminiclostridium</taxon>
    </lineage>
</organism>
<feature type="transmembrane region" description="Helical" evidence="1">
    <location>
        <begin position="12"/>
        <end position="30"/>
    </location>
</feature>
<reference evidence="2 3" key="1">
    <citation type="submission" date="2020-09" db="EMBL/GenBank/DDBJ databases">
        <title>Characterization and genome sequencing of Ruminiclostridium sp. nov. MA18.</title>
        <authorList>
            <person name="Rettenmaier R."/>
            <person name="Kowollik M.-L."/>
            <person name="Liebl W."/>
            <person name="Zverlov V."/>
        </authorList>
    </citation>
    <scope>NUCLEOTIDE SEQUENCE [LARGE SCALE GENOMIC DNA]</scope>
    <source>
        <strain evidence="2 3">MA18</strain>
    </source>
</reference>
<dbReference type="AlphaFoldDB" id="A0A7H1VPS7"/>
<dbReference type="EMBL" id="CP061336">
    <property type="protein sequence ID" value="QNU67389.1"/>
    <property type="molecule type" value="Genomic_DNA"/>
</dbReference>
<accession>A0A7H1VPS7</accession>